<dbReference type="Proteomes" id="UP000827872">
    <property type="component" value="Linkage Group LG02"/>
</dbReference>
<organism evidence="1 2">
    <name type="scientific">Sphaerodactylus townsendi</name>
    <dbReference type="NCBI Taxonomy" id="933632"/>
    <lineage>
        <taxon>Eukaryota</taxon>
        <taxon>Metazoa</taxon>
        <taxon>Chordata</taxon>
        <taxon>Craniata</taxon>
        <taxon>Vertebrata</taxon>
        <taxon>Euteleostomi</taxon>
        <taxon>Lepidosauria</taxon>
        <taxon>Squamata</taxon>
        <taxon>Bifurcata</taxon>
        <taxon>Gekkota</taxon>
        <taxon>Sphaerodactylidae</taxon>
        <taxon>Sphaerodactylus</taxon>
    </lineage>
</organism>
<name>A0ACB8G6B8_9SAUR</name>
<reference evidence="1" key="1">
    <citation type="submission" date="2021-08" db="EMBL/GenBank/DDBJ databases">
        <title>The first chromosome-level gecko genome reveals the dynamic sex chromosomes of Neotropical dwarf geckos (Sphaerodactylidae: Sphaerodactylus).</title>
        <authorList>
            <person name="Pinto B.J."/>
            <person name="Keating S.E."/>
            <person name="Gamble T."/>
        </authorList>
    </citation>
    <scope>NUCLEOTIDE SEQUENCE</scope>
    <source>
        <strain evidence="1">TG3544</strain>
    </source>
</reference>
<sequence>MKASPEPPPEPPEGVVGRREPDARGCPREEAERLRTRERLEATLAGLAELEFLRQRQELRVRRLLGAPPAEPPPGDGAGGAPRSWEETFLEENILLLRRQLV</sequence>
<protein>
    <submittedName>
        <fullName evidence="1">Uncharacterized protein</fullName>
    </submittedName>
</protein>
<accession>A0ACB8G6B8</accession>
<evidence type="ECO:0000313" key="2">
    <source>
        <dbReference type="Proteomes" id="UP000827872"/>
    </source>
</evidence>
<evidence type="ECO:0000313" key="1">
    <source>
        <dbReference type="EMBL" id="KAH8015037.1"/>
    </source>
</evidence>
<proteinExistence type="predicted"/>
<comment type="caution">
    <text evidence="1">The sequence shown here is derived from an EMBL/GenBank/DDBJ whole genome shotgun (WGS) entry which is preliminary data.</text>
</comment>
<dbReference type="EMBL" id="CM037615">
    <property type="protein sequence ID" value="KAH8015037.1"/>
    <property type="molecule type" value="Genomic_DNA"/>
</dbReference>
<keyword evidence="2" id="KW-1185">Reference proteome</keyword>
<gene>
    <name evidence="1" type="ORF">K3G42_032942</name>
</gene>